<sequence length="301" mass="34761">MTLSFEKNIKVCAISTSCLDYYNQKNKDIDLIRVKVFMDNKEYVDGENISSFDFYQLLKKNSKLSVRTSQPSLGELINYFKNLYEKGYKKVFIPTVSKTFSGTYNAIVQAKKMVNKVIEVIPYDTNTISFSEGYFSIIAQNLFSQGYSVEQVIQNLDFLKKNNTIFFVVNSLNQLVKSGRLTSTKGFLGRLFRIKPILQINDKGCINIIEKKMKLDSAFCFIIDKIKNYIEDLEDDNFLIYLLFTRYENKLKSKFKFMIINEFKIKNILEIPVSPSIGAHVGEDVIGVGIIRKINNFLIIK</sequence>
<dbReference type="SUPFAM" id="SSF82549">
    <property type="entry name" value="DAK1/DegV-like"/>
    <property type="match status" value="1"/>
</dbReference>
<accession>A0ABY7M1N3</accession>
<dbReference type="NCBIfam" id="TIGR00762">
    <property type="entry name" value="DegV"/>
    <property type="match status" value="1"/>
</dbReference>
<organism evidence="2 3">
    <name type="scientific">Candidatus Phytoplasma sacchari</name>
    <dbReference type="NCBI Taxonomy" id="2609813"/>
    <lineage>
        <taxon>Bacteria</taxon>
        <taxon>Bacillati</taxon>
        <taxon>Mycoplasmatota</taxon>
        <taxon>Mollicutes</taxon>
        <taxon>Acholeplasmatales</taxon>
        <taxon>Acholeplasmataceae</taxon>
        <taxon>Candidatus Phytoplasma</taxon>
        <taxon>16SrXI (Rice yellow dwarf group)</taxon>
    </lineage>
</organism>
<protein>
    <submittedName>
        <fullName evidence="2">DegV family protein</fullName>
    </submittedName>
</protein>
<dbReference type="Proteomes" id="UP001210120">
    <property type="component" value="Chromosome"/>
</dbReference>
<dbReference type="Gene3D" id="3.30.1180.10">
    <property type="match status" value="1"/>
</dbReference>
<dbReference type="PANTHER" id="PTHR33434:SF2">
    <property type="entry name" value="FATTY ACID-BINDING PROTEIN TM_1468"/>
    <property type="match status" value="1"/>
</dbReference>
<gene>
    <name evidence="2" type="ORF">O7R10_00700</name>
</gene>
<evidence type="ECO:0000256" key="1">
    <source>
        <dbReference type="ARBA" id="ARBA00023121"/>
    </source>
</evidence>
<evidence type="ECO:0000313" key="2">
    <source>
        <dbReference type="EMBL" id="WBL31569.1"/>
    </source>
</evidence>
<keyword evidence="3" id="KW-1185">Reference proteome</keyword>
<dbReference type="Gene3D" id="3.40.50.10170">
    <property type="match status" value="1"/>
</dbReference>
<evidence type="ECO:0000313" key="3">
    <source>
        <dbReference type="Proteomes" id="UP001210120"/>
    </source>
</evidence>
<dbReference type="EMBL" id="CP115156">
    <property type="protein sequence ID" value="WBL31569.1"/>
    <property type="molecule type" value="Genomic_DNA"/>
</dbReference>
<dbReference type="Pfam" id="PF02645">
    <property type="entry name" value="DegV"/>
    <property type="match status" value="1"/>
</dbReference>
<keyword evidence="1" id="KW-0446">Lipid-binding</keyword>
<dbReference type="InterPro" id="IPR043168">
    <property type="entry name" value="DegV_C"/>
</dbReference>
<proteinExistence type="predicted"/>
<dbReference type="InterPro" id="IPR050270">
    <property type="entry name" value="DegV_domain_contain"/>
</dbReference>
<dbReference type="PANTHER" id="PTHR33434">
    <property type="entry name" value="DEGV DOMAIN-CONTAINING PROTEIN DR_1986-RELATED"/>
    <property type="match status" value="1"/>
</dbReference>
<name>A0ABY7M1N3_9MOLU</name>
<reference evidence="2" key="1">
    <citation type="submission" date="2022-12" db="EMBL/GenBank/DDBJ databases">
        <title>Genomic Characterization of Candidatus Phytoplasma sacchari in China.</title>
        <authorList>
            <person name="Zhang R.-Y."/>
        </authorList>
    </citation>
    <scope>NUCLEOTIDE SEQUENCE [LARGE SCALE GENOMIC DNA]</scope>
    <source>
        <strain evidence="2">SCWL1</strain>
    </source>
</reference>
<dbReference type="InterPro" id="IPR003797">
    <property type="entry name" value="DegV"/>
</dbReference>